<reference evidence="1 2" key="1">
    <citation type="journal article" date="2021" name="BMC Genomics">
        <title>Datura genome reveals duplications of psychoactive alkaloid biosynthetic genes and high mutation rate following tissue culture.</title>
        <authorList>
            <person name="Rajewski A."/>
            <person name="Carter-House D."/>
            <person name="Stajich J."/>
            <person name="Litt A."/>
        </authorList>
    </citation>
    <scope>NUCLEOTIDE SEQUENCE [LARGE SCALE GENOMIC DNA]</scope>
    <source>
        <strain evidence="1">AR-01</strain>
    </source>
</reference>
<proteinExistence type="predicted"/>
<evidence type="ECO:0000313" key="1">
    <source>
        <dbReference type="EMBL" id="MCD7461743.1"/>
    </source>
</evidence>
<keyword evidence="2" id="KW-1185">Reference proteome</keyword>
<organism evidence="1 2">
    <name type="scientific">Datura stramonium</name>
    <name type="common">Jimsonweed</name>
    <name type="synonym">Common thornapple</name>
    <dbReference type="NCBI Taxonomy" id="4076"/>
    <lineage>
        <taxon>Eukaryota</taxon>
        <taxon>Viridiplantae</taxon>
        <taxon>Streptophyta</taxon>
        <taxon>Embryophyta</taxon>
        <taxon>Tracheophyta</taxon>
        <taxon>Spermatophyta</taxon>
        <taxon>Magnoliopsida</taxon>
        <taxon>eudicotyledons</taxon>
        <taxon>Gunneridae</taxon>
        <taxon>Pentapetalae</taxon>
        <taxon>asterids</taxon>
        <taxon>lamiids</taxon>
        <taxon>Solanales</taxon>
        <taxon>Solanaceae</taxon>
        <taxon>Solanoideae</taxon>
        <taxon>Datureae</taxon>
        <taxon>Datura</taxon>
    </lineage>
</organism>
<protein>
    <submittedName>
        <fullName evidence="1">Uncharacterized protein</fullName>
    </submittedName>
</protein>
<evidence type="ECO:0000313" key="2">
    <source>
        <dbReference type="Proteomes" id="UP000823775"/>
    </source>
</evidence>
<sequence>LLSEQSFEAWEIFRKYILRAPNHGFPEYILFEKFYIGLDVWTKLVTKNVAGGGFMDKTFN</sequence>
<name>A0ABS8SSD3_DATST</name>
<dbReference type="Proteomes" id="UP000823775">
    <property type="component" value="Unassembled WGS sequence"/>
</dbReference>
<comment type="caution">
    <text evidence="1">The sequence shown here is derived from an EMBL/GenBank/DDBJ whole genome shotgun (WGS) entry which is preliminary data.</text>
</comment>
<accession>A0ABS8SSD3</accession>
<dbReference type="EMBL" id="JACEIK010000751">
    <property type="protein sequence ID" value="MCD7461743.1"/>
    <property type="molecule type" value="Genomic_DNA"/>
</dbReference>
<gene>
    <name evidence="1" type="ORF">HAX54_047018</name>
</gene>
<feature type="non-terminal residue" evidence="1">
    <location>
        <position position="1"/>
    </location>
</feature>